<dbReference type="OrthoDB" id="9803668at2"/>
<dbReference type="Pfam" id="PF01368">
    <property type="entry name" value="DHH"/>
    <property type="match status" value="1"/>
</dbReference>
<dbReference type="KEGG" id="mlac:CP520_02300"/>
<dbReference type="Proteomes" id="UP000232227">
    <property type="component" value="Chromosome"/>
</dbReference>
<dbReference type="Gene3D" id="3.90.1640.10">
    <property type="entry name" value="inorganic pyrophosphatase (n-terminal core)"/>
    <property type="match status" value="1"/>
</dbReference>
<dbReference type="AlphaFoldDB" id="A0A291IS21"/>
<dbReference type="PANTHER" id="PTHR47618:SF1">
    <property type="entry name" value="BIFUNCTIONAL OLIGORIBONUCLEASE AND PAP PHOSPHATASE NRNA"/>
    <property type="match status" value="1"/>
</dbReference>
<evidence type="ECO:0000313" key="1">
    <source>
        <dbReference type="EMBL" id="ATG97573.1"/>
    </source>
</evidence>
<dbReference type="InterPro" id="IPR001667">
    <property type="entry name" value="DDH_dom"/>
</dbReference>
<gene>
    <name evidence="1" type="ORF">CP520_02300</name>
</gene>
<reference evidence="1 2" key="1">
    <citation type="submission" date="2017-09" db="EMBL/GenBank/DDBJ databases">
        <title>SPAdes assembly of the Mesoplasma lactucae genome.</title>
        <authorList>
            <person name="Knight T.F."/>
            <person name="Rubinstein R."/>
            <person name="Citino T."/>
        </authorList>
    </citation>
    <scope>NUCLEOTIDE SEQUENCE [LARGE SCALE GENOMIC DNA]</scope>
    <source>
        <strain evidence="1 2">831-C4</strain>
    </source>
</reference>
<evidence type="ECO:0000313" key="2">
    <source>
        <dbReference type="Proteomes" id="UP000232227"/>
    </source>
</evidence>
<dbReference type="EMBL" id="CP023668">
    <property type="protein sequence ID" value="ATG97573.1"/>
    <property type="molecule type" value="Genomic_DNA"/>
</dbReference>
<keyword evidence="2" id="KW-1185">Reference proteome</keyword>
<accession>A0A291IS21</accession>
<dbReference type="RefSeq" id="WP_096862861.1">
    <property type="nucleotide sequence ID" value="NZ_CP023668.1"/>
</dbReference>
<protein>
    <submittedName>
        <fullName evidence="1">Uncharacterized protein</fullName>
    </submittedName>
</protein>
<organism evidence="1 2">
    <name type="scientific">Mesoplasma lactucae ATCC 49193</name>
    <dbReference type="NCBI Taxonomy" id="81460"/>
    <lineage>
        <taxon>Bacteria</taxon>
        <taxon>Bacillati</taxon>
        <taxon>Mycoplasmatota</taxon>
        <taxon>Mollicutes</taxon>
        <taxon>Entomoplasmatales</taxon>
        <taxon>Entomoplasmataceae</taxon>
        <taxon>Mesoplasma</taxon>
    </lineage>
</organism>
<proteinExistence type="predicted"/>
<sequence>MNKQYQALANKIKEYEYIVIFRRDNPDGNAYGSQLGLREILKTNFPDKKVYASGTNSEFLNPMGRMDNFDPSVLPQALGIVVDCPTTEWIDGNGWEHVKELVKIDNHPEKEQYGAIDINDQSISSTSELIADIAFDLKWLVTPLAAQNLLIGALESMQDFWSAKFNKKTFLILAKLIELSPDVNEIVSRRTYSTQNENDVKKYLVNHIRTKDNLTYVYIPYHKLEKYQVEPNRAATFMWLLLTFSTTEFTAMFIEYPDKKIRAHICSKTRPVNLFAARYGGWGTEYSAGAFLESKKEIKPILETLEQETF</sequence>
<dbReference type="PANTHER" id="PTHR47618">
    <property type="entry name" value="BIFUNCTIONAL OLIGORIBONUCLEASE AND PAP PHOSPHATASE NRNA"/>
    <property type="match status" value="1"/>
</dbReference>
<dbReference type="Gene3D" id="3.10.310.30">
    <property type="match status" value="1"/>
</dbReference>
<dbReference type="InterPro" id="IPR051319">
    <property type="entry name" value="Oligoribo/pAp-PDE_c-di-AMP_PDE"/>
</dbReference>
<name>A0A291IS21_9MOLU</name>
<dbReference type="InterPro" id="IPR038763">
    <property type="entry name" value="DHH_sf"/>
</dbReference>
<dbReference type="SUPFAM" id="SSF64182">
    <property type="entry name" value="DHH phosphoesterases"/>
    <property type="match status" value="1"/>
</dbReference>